<evidence type="ECO:0000313" key="1">
    <source>
        <dbReference type="EMBL" id="DAG06430.1"/>
    </source>
</evidence>
<name>A0A8S5VIC8_9CAUD</name>
<accession>A0A8S5VIC8</accession>
<proteinExistence type="predicted"/>
<dbReference type="InterPro" id="IPR057383">
    <property type="entry name" value="Tad3"/>
</dbReference>
<dbReference type="EMBL" id="BK016270">
    <property type="protein sequence ID" value="DAG06430.1"/>
    <property type="molecule type" value="Genomic_DNA"/>
</dbReference>
<dbReference type="Pfam" id="PF25185">
    <property type="entry name" value="Tad3"/>
    <property type="match status" value="1"/>
</dbReference>
<protein>
    <submittedName>
        <fullName evidence="1">Uncharacterized protein</fullName>
    </submittedName>
</protein>
<reference evidence="1" key="1">
    <citation type="journal article" date="2021" name="Proc. Natl. Acad. Sci. U.S.A.">
        <title>A Catalog of Tens of Thousands of Viruses from Human Metagenomes Reveals Hidden Associations with Chronic Diseases.</title>
        <authorList>
            <person name="Tisza M.J."/>
            <person name="Buck C.B."/>
        </authorList>
    </citation>
    <scope>NUCLEOTIDE SEQUENCE</scope>
    <source>
        <strain evidence="1">Cthu813</strain>
    </source>
</reference>
<organism evidence="1">
    <name type="scientific">Siphoviridae sp. cthu813</name>
    <dbReference type="NCBI Taxonomy" id="2825618"/>
    <lineage>
        <taxon>Viruses</taxon>
        <taxon>Duplodnaviria</taxon>
        <taxon>Heunggongvirae</taxon>
        <taxon>Uroviricota</taxon>
        <taxon>Caudoviricetes</taxon>
    </lineage>
</organism>
<sequence length="229" mass="26785">MSYMEQWAKREIEIACKRERGDNDPSEWDYGVACYESAFKAYKSLMEDEHSGCSIGITMNILNRLVQCKPLTPIEDTPDIWHEVGFVNTGLVKNLQCSRMGSFWKDIYPDGTVKYVDNDRVIAYCIDHPTVGWHNGAIVNLIHEMFPITMPYCPENNPYKVYMYYGLTDPKNGDWDTTAVLYVIKPDGERVEINRYFDQTGETREITKEEYQEREKRFVNQDHEKFTIA</sequence>